<dbReference type="RefSeq" id="WP_007654017.1">
    <property type="nucleotide sequence ID" value="NZ_FTNM01000002.1"/>
</dbReference>
<dbReference type="AlphaFoldDB" id="A0A1N6VZJ8"/>
<proteinExistence type="predicted"/>
<dbReference type="EMBL" id="FTNM01000002">
    <property type="protein sequence ID" value="SIQ83313.1"/>
    <property type="molecule type" value="Genomic_DNA"/>
</dbReference>
<organism evidence="1 2">
    <name type="scientific">Pontibacter lucknowensis</name>
    <dbReference type="NCBI Taxonomy" id="1077936"/>
    <lineage>
        <taxon>Bacteria</taxon>
        <taxon>Pseudomonadati</taxon>
        <taxon>Bacteroidota</taxon>
        <taxon>Cytophagia</taxon>
        <taxon>Cytophagales</taxon>
        <taxon>Hymenobacteraceae</taxon>
        <taxon>Pontibacter</taxon>
    </lineage>
</organism>
<accession>A0A1N6VZJ8</accession>
<dbReference type="OrthoDB" id="853583at2"/>
<evidence type="ECO:0000313" key="1">
    <source>
        <dbReference type="EMBL" id="SIQ83313.1"/>
    </source>
</evidence>
<dbReference type="Proteomes" id="UP000185924">
    <property type="component" value="Unassembled WGS sequence"/>
</dbReference>
<keyword evidence="2" id="KW-1185">Reference proteome</keyword>
<dbReference type="STRING" id="1077936.SAMN05421545_1289"/>
<protein>
    <submittedName>
        <fullName evidence="1">Uncharacterized protein</fullName>
    </submittedName>
</protein>
<reference evidence="2" key="1">
    <citation type="submission" date="2017-01" db="EMBL/GenBank/DDBJ databases">
        <authorList>
            <person name="Varghese N."/>
            <person name="Submissions S."/>
        </authorList>
    </citation>
    <scope>NUCLEOTIDE SEQUENCE [LARGE SCALE GENOMIC DNA]</scope>
    <source>
        <strain evidence="2">DM9</strain>
    </source>
</reference>
<name>A0A1N6VZJ8_9BACT</name>
<gene>
    <name evidence="1" type="ORF">SAMN05421545_1289</name>
</gene>
<evidence type="ECO:0000313" key="2">
    <source>
        <dbReference type="Proteomes" id="UP000185924"/>
    </source>
</evidence>
<sequence>MEDQINRDMAVFEQICEINELDPQAIEEEAQSRFPDKFKVGKDTERLIWTAFDSRAKSLISQVVQETSHDAEQLTGTIYTIDGDPAAPAFVINEDAIRSQYSPDKAAEIIDALGKVQLPVTG</sequence>